<reference evidence="2 3" key="1">
    <citation type="submission" date="2020-10" db="EMBL/GenBank/DDBJ databases">
        <title>Connecting structure to function with the recovery of over 1000 high-quality activated sludge metagenome-assembled genomes encoding full-length rRNA genes using long-read sequencing.</title>
        <authorList>
            <person name="Singleton C.M."/>
            <person name="Petriglieri F."/>
            <person name="Kristensen J.M."/>
            <person name="Kirkegaard R.H."/>
            <person name="Michaelsen T.Y."/>
            <person name="Andersen M.H."/>
            <person name="Karst S.M."/>
            <person name="Dueholm M.S."/>
            <person name="Nielsen P.H."/>
            <person name="Albertsen M."/>
        </authorList>
    </citation>
    <scope>NUCLEOTIDE SEQUENCE [LARGE SCALE GENOMIC DNA]</scope>
    <source>
        <strain evidence="2">Ribe_18-Q3-R11-54_MAXAC.273</strain>
    </source>
</reference>
<dbReference type="Proteomes" id="UP000808337">
    <property type="component" value="Unassembled WGS sequence"/>
</dbReference>
<dbReference type="InterPro" id="IPR011050">
    <property type="entry name" value="Pectin_lyase_fold/virulence"/>
</dbReference>
<dbReference type="InterPro" id="IPR012334">
    <property type="entry name" value="Pectin_lyas_fold"/>
</dbReference>
<dbReference type="NCBIfam" id="TIGR04183">
    <property type="entry name" value="Por_Secre_tail"/>
    <property type="match status" value="1"/>
</dbReference>
<name>A0A9D7T0V7_9BACT</name>
<evidence type="ECO:0000313" key="3">
    <source>
        <dbReference type="Proteomes" id="UP000808337"/>
    </source>
</evidence>
<dbReference type="InterPro" id="IPR026444">
    <property type="entry name" value="Secre_tail"/>
</dbReference>
<sequence length="629" mass="68987">MKTYHSMLVSTFRTCFKKIRSFGYSFFFITCFINNMFAAEYPILPQIFIQTPYSPPVGGQHFTVTTSAAFQSALNNAHLGDIIELQAGTTFTGPFTLPAKSSGTGWIYILSSAYTNLPAPCNRVSPTDEVNMPKLVVIAGNGGTINTTPNAHHYRFVGIEFKPVTNNFVYNVINLGSGETSADKLPNNIVFDRCYIHGDPTAGSRRGLLMNGSYLTVIDSYISDCKEDGADSQAIAAYSTTGPLKIVNNYLEGAGENVIFGGADPSIQNAVPSDIEIRCNYFFKPLSWMNEQWDIKNLLEFKNARRVLVEGNHFENNWPNAQSGFALLLTPRNQNNTAPWSVVEDITIRFNTFDNIAQGVNMSGYDAPNVSQRTSRILIQNNVFHVTNLGMGGDGRLFQVLNGTTDVIFDHNTGFCTNAYLVADGSPKTDFFVFQNNIVTHANYGFIGSGTAYANTTLAMYFNPNWTVTKNVDIGGSATNYPVGNYFPANIASVGFVDYAGGDYHLTSQSTYKNIGTDGKDLGADINSIAIASTYQCDVQTGISAIPGDHLNCTIFPVPANDYLHIQTNLSVGESMLITIYDMAGRNVFSRKTNENDVALDISSFLSGIYIIQMESEGIELIRKCIIHH</sequence>
<accession>A0A9D7T0V7</accession>
<gene>
    <name evidence="2" type="ORF">IPP15_18300</name>
</gene>
<dbReference type="AlphaFoldDB" id="A0A9D7T0V7"/>
<comment type="caution">
    <text evidence="2">The sequence shown here is derived from an EMBL/GenBank/DDBJ whole genome shotgun (WGS) entry which is preliminary data.</text>
</comment>
<dbReference type="SUPFAM" id="SSF51126">
    <property type="entry name" value="Pectin lyase-like"/>
    <property type="match status" value="1"/>
</dbReference>
<evidence type="ECO:0000259" key="1">
    <source>
        <dbReference type="Pfam" id="PF18962"/>
    </source>
</evidence>
<organism evidence="2 3">
    <name type="scientific">Candidatus Opimibacter skivensis</name>
    <dbReference type="NCBI Taxonomy" id="2982028"/>
    <lineage>
        <taxon>Bacteria</taxon>
        <taxon>Pseudomonadati</taxon>
        <taxon>Bacteroidota</taxon>
        <taxon>Saprospiria</taxon>
        <taxon>Saprospirales</taxon>
        <taxon>Saprospiraceae</taxon>
        <taxon>Candidatus Opimibacter</taxon>
    </lineage>
</organism>
<protein>
    <submittedName>
        <fullName evidence="2">T9SS type A sorting domain-containing protein</fullName>
    </submittedName>
</protein>
<dbReference type="Gene3D" id="2.160.20.10">
    <property type="entry name" value="Single-stranded right-handed beta-helix, Pectin lyase-like"/>
    <property type="match status" value="1"/>
</dbReference>
<evidence type="ECO:0000313" key="2">
    <source>
        <dbReference type="EMBL" id="MBK9984289.1"/>
    </source>
</evidence>
<dbReference type="Pfam" id="PF18962">
    <property type="entry name" value="Por_Secre_tail"/>
    <property type="match status" value="1"/>
</dbReference>
<dbReference type="EMBL" id="JADKGY010000029">
    <property type="protein sequence ID" value="MBK9984289.1"/>
    <property type="molecule type" value="Genomic_DNA"/>
</dbReference>
<feature type="domain" description="Secretion system C-terminal sorting" evidence="1">
    <location>
        <begin position="555"/>
        <end position="627"/>
    </location>
</feature>
<proteinExistence type="predicted"/>